<proteinExistence type="inferred from homology"/>
<dbReference type="Proteomes" id="UP001139104">
    <property type="component" value="Unassembled WGS sequence"/>
</dbReference>
<dbReference type="CDD" id="cd00397">
    <property type="entry name" value="DNA_BRE_C"/>
    <property type="match status" value="1"/>
</dbReference>
<dbReference type="InterPro" id="IPR044068">
    <property type="entry name" value="CB"/>
</dbReference>
<dbReference type="InterPro" id="IPR011010">
    <property type="entry name" value="DNA_brk_join_enz"/>
</dbReference>
<dbReference type="EMBL" id="JAIVFP010000001">
    <property type="protein sequence ID" value="MCI4684779.1"/>
    <property type="molecule type" value="Genomic_DNA"/>
</dbReference>
<evidence type="ECO:0000313" key="9">
    <source>
        <dbReference type="Proteomes" id="UP001139104"/>
    </source>
</evidence>
<protein>
    <submittedName>
        <fullName evidence="8">Tyrosine-type recombinase/integrase</fullName>
    </submittedName>
</protein>
<evidence type="ECO:0000256" key="5">
    <source>
        <dbReference type="PROSITE-ProRule" id="PRU01248"/>
    </source>
</evidence>
<evidence type="ECO:0000259" key="7">
    <source>
        <dbReference type="PROSITE" id="PS51900"/>
    </source>
</evidence>
<dbReference type="PANTHER" id="PTHR30349:SF41">
    <property type="entry name" value="INTEGRASE_RECOMBINASE PROTEIN MJ0367-RELATED"/>
    <property type="match status" value="1"/>
</dbReference>
<keyword evidence="3 5" id="KW-0238">DNA-binding</keyword>
<dbReference type="InterPro" id="IPR010998">
    <property type="entry name" value="Integrase_recombinase_N"/>
</dbReference>
<evidence type="ECO:0000256" key="3">
    <source>
        <dbReference type="ARBA" id="ARBA00023125"/>
    </source>
</evidence>
<comment type="caution">
    <text evidence="8">The sequence shown here is derived from an EMBL/GenBank/DDBJ whole genome shotgun (WGS) entry which is preliminary data.</text>
</comment>
<dbReference type="InterPro" id="IPR004107">
    <property type="entry name" value="Integrase_SAM-like_N"/>
</dbReference>
<dbReference type="Gene3D" id="1.10.443.10">
    <property type="entry name" value="Intergrase catalytic core"/>
    <property type="match status" value="1"/>
</dbReference>
<accession>A0ABS9ZAP7</accession>
<dbReference type="PROSITE" id="PS51900">
    <property type="entry name" value="CB"/>
    <property type="match status" value="1"/>
</dbReference>
<keyword evidence="2" id="KW-0229">DNA integration</keyword>
<dbReference type="PANTHER" id="PTHR30349">
    <property type="entry name" value="PHAGE INTEGRASE-RELATED"/>
    <property type="match status" value="1"/>
</dbReference>
<dbReference type="Pfam" id="PF00589">
    <property type="entry name" value="Phage_integrase"/>
    <property type="match status" value="1"/>
</dbReference>
<keyword evidence="9" id="KW-1185">Reference proteome</keyword>
<sequence length="360" mass="40845">MSKINPQNERIKRDYLRFLKEARGKSEATLDAIRKALARFEDYTGARDFKTFRREQAIAFKERLAETNGCRSGEALSHSTQTSTLTALKEFFTWLAWQPGFKSKIHVPDIEYFSPSNRDIATAKAPKLRDFPSLEQVRAVIAAMPTETVIDRRNRALVTFAILTGIRDRALASLCLRHVDMSKAPPLVRQEPDRVATKFAKSINTFFFPLGDDLTEIVREWIDELRTIHLFAPNDPVFPKTKVGQGQDMGFQAFGIEAQHWCDASPVRAIFRQAFERAGLPYFPPHSFRHTLGHLMQKTCRTPEQIKAWSQNLGHENIATTLTSYGKIDPHRQGDVIGAISLEPEVPDADLRAKLRALIA</sequence>
<feature type="domain" description="Core-binding (CB)" evidence="7">
    <location>
        <begin position="6"/>
        <end position="96"/>
    </location>
</feature>
<dbReference type="InterPro" id="IPR002104">
    <property type="entry name" value="Integrase_catalytic"/>
</dbReference>
<evidence type="ECO:0000259" key="6">
    <source>
        <dbReference type="PROSITE" id="PS51898"/>
    </source>
</evidence>
<dbReference type="SUPFAM" id="SSF56349">
    <property type="entry name" value="DNA breaking-rejoining enzymes"/>
    <property type="match status" value="1"/>
</dbReference>
<evidence type="ECO:0000256" key="4">
    <source>
        <dbReference type="ARBA" id="ARBA00023172"/>
    </source>
</evidence>
<evidence type="ECO:0000256" key="1">
    <source>
        <dbReference type="ARBA" id="ARBA00008857"/>
    </source>
</evidence>
<name>A0ABS9ZAP7_9HYPH</name>
<dbReference type="RefSeq" id="WP_243068659.1">
    <property type="nucleotide sequence ID" value="NZ_JAIVFK010000036.1"/>
</dbReference>
<dbReference type="InterPro" id="IPR013762">
    <property type="entry name" value="Integrase-like_cat_sf"/>
</dbReference>
<gene>
    <name evidence="8" type="ORF">K2U94_18750</name>
</gene>
<evidence type="ECO:0000256" key="2">
    <source>
        <dbReference type="ARBA" id="ARBA00022908"/>
    </source>
</evidence>
<keyword evidence="4" id="KW-0233">DNA recombination</keyword>
<reference evidence="8" key="1">
    <citation type="journal article" date="2022" name="ISME J.">
        <title>Identification of active gaseous-alkane degraders at natural gas seeps.</title>
        <authorList>
            <person name="Farhan Ul Haque M."/>
            <person name="Hernandez M."/>
            <person name="Crombie A.T."/>
            <person name="Murrell J.C."/>
        </authorList>
    </citation>
    <scope>NUCLEOTIDE SEQUENCE</scope>
    <source>
        <strain evidence="8">PC2</strain>
    </source>
</reference>
<organism evidence="8 9">
    <name type="scientific">Candidatus Rhodoblastus alkanivorans</name>
    <dbReference type="NCBI Taxonomy" id="2954117"/>
    <lineage>
        <taxon>Bacteria</taxon>
        <taxon>Pseudomonadati</taxon>
        <taxon>Pseudomonadota</taxon>
        <taxon>Alphaproteobacteria</taxon>
        <taxon>Hyphomicrobiales</taxon>
        <taxon>Rhodoblastaceae</taxon>
        <taxon>Rhodoblastus</taxon>
    </lineage>
</organism>
<dbReference type="Gene3D" id="1.10.150.130">
    <property type="match status" value="1"/>
</dbReference>
<dbReference type="Pfam" id="PF02899">
    <property type="entry name" value="Phage_int_SAM_1"/>
    <property type="match status" value="1"/>
</dbReference>
<dbReference type="InterPro" id="IPR050090">
    <property type="entry name" value="Tyrosine_recombinase_XerCD"/>
</dbReference>
<comment type="similarity">
    <text evidence="1">Belongs to the 'phage' integrase family.</text>
</comment>
<feature type="domain" description="Tyr recombinase" evidence="6">
    <location>
        <begin position="127"/>
        <end position="338"/>
    </location>
</feature>
<dbReference type="PROSITE" id="PS51898">
    <property type="entry name" value="TYR_RECOMBINASE"/>
    <property type="match status" value="1"/>
</dbReference>
<evidence type="ECO:0000313" key="8">
    <source>
        <dbReference type="EMBL" id="MCI4684779.1"/>
    </source>
</evidence>